<proteinExistence type="predicted"/>
<dbReference type="KEGG" id="gaz:Pan241w_26390"/>
<accession>A0A517RF99</accession>
<keyword evidence="2" id="KW-1185">Reference proteome</keyword>
<name>A0A517RF99_9PLAN</name>
<protein>
    <submittedName>
        <fullName evidence="1">Uncharacterized protein</fullName>
    </submittedName>
</protein>
<dbReference type="Proteomes" id="UP000317171">
    <property type="component" value="Chromosome"/>
</dbReference>
<organism evidence="1 2">
    <name type="scientific">Gimesia alba</name>
    <dbReference type="NCBI Taxonomy" id="2527973"/>
    <lineage>
        <taxon>Bacteria</taxon>
        <taxon>Pseudomonadati</taxon>
        <taxon>Planctomycetota</taxon>
        <taxon>Planctomycetia</taxon>
        <taxon>Planctomycetales</taxon>
        <taxon>Planctomycetaceae</taxon>
        <taxon>Gimesia</taxon>
    </lineage>
</organism>
<gene>
    <name evidence="1" type="ORF">Pan241w_26390</name>
</gene>
<reference evidence="1 2" key="1">
    <citation type="submission" date="2019-02" db="EMBL/GenBank/DDBJ databases">
        <title>Deep-cultivation of Planctomycetes and their phenomic and genomic characterization uncovers novel biology.</title>
        <authorList>
            <person name="Wiegand S."/>
            <person name="Jogler M."/>
            <person name="Boedeker C."/>
            <person name="Pinto D."/>
            <person name="Vollmers J."/>
            <person name="Rivas-Marin E."/>
            <person name="Kohn T."/>
            <person name="Peeters S.H."/>
            <person name="Heuer A."/>
            <person name="Rast P."/>
            <person name="Oberbeckmann S."/>
            <person name="Bunk B."/>
            <person name="Jeske O."/>
            <person name="Meyerdierks A."/>
            <person name="Storesund J.E."/>
            <person name="Kallscheuer N."/>
            <person name="Luecker S."/>
            <person name="Lage O.M."/>
            <person name="Pohl T."/>
            <person name="Merkel B.J."/>
            <person name="Hornburger P."/>
            <person name="Mueller R.-W."/>
            <person name="Bruemmer F."/>
            <person name="Labrenz M."/>
            <person name="Spormann A.M."/>
            <person name="Op den Camp H."/>
            <person name="Overmann J."/>
            <person name="Amann R."/>
            <person name="Jetten M.S.M."/>
            <person name="Mascher T."/>
            <person name="Medema M.H."/>
            <person name="Devos D.P."/>
            <person name="Kaster A.-K."/>
            <person name="Ovreas L."/>
            <person name="Rohde M."/>
            <person name="Galperin M.Y."/>
            <person name="Jogler C."/>
        </authorList>
    </citation>
    <scope>NUCLEOTIDE SEQUENCE [LARGE SCALE GENOMIC DNA]</scope>
    <source>
        <strain evidence="1 2">Pan241w</strain>
    </source>
</reference>
<dbReference type="AlphaFoldDB" id="A0A517RF99"/>
<sequence length="199" mass="22705">MVRSRAFEFQLINAVNWMAEENSSVAFSAYRKLEQSVYTYSPLLIANSEISLENWLANDFKNVNTQNFFTVLHVSLATTSDTISTHICHPVFLQDEMYPHNRPIMASGHFNQSAYGNLLLIQKTETVSSEGNPAKAKELVEVIEEYPTMPVNTALRRLQIPGYSKCDHLKFKVTQQKERLRVLNPATLASFGYSFDLNY</sequence>
<dbReference type="EMBL" id="CP036269">
    <property type="protein sequence ID" value="QDT42554.1"/>
    <property type="molecule type" value="Genomic_DNA"/>
</dbReference>
<evidence type="ECO:0000313" key="1">
    <source>
        <dbReference type="EMBL" id="QDT42554.1"/>
    </source>
</evidence>
<evidence type="ECO:0000313" key="2">
    <source>
        <dbReference type="Proteomes" id="UP000317171"/>
    </source>
</evidence>